<dbReference type="EMBL" id="JPWH01000002">
    <property type="protein sequence ID" value="RCK53645.1"/>
    <property type="molecule type" value="Genomic_DNA"/>
</dbReference>
<accession>A0A367XJ48</accession>
<proteinExistence type="predicted"/>
<dbReference type="SUPFAM" id="SSF55729">
    <property type="entry name" value="Acyl-CoA N-acyltransferases (Nat)"/>
    <property type="match status" value="1"/>
</dbReference>
<dbReference type="OrthoDB" id="9797417at2"/>
<keyword evidence="1 4" id="KW-0808">Transferase</keyword>
<evidence type="ECO:0000259" key="3">
    <source>
        <dbReference type="PROSITE" id="PS51186"/>
    </source>
</evidence>
<evidence type="ECO:0000313" key="5">
    <source>
        <dbReference type="Proteomes" id="UP000252517"/>
    </source>
</evidence>
<comment type="caution">
    <text evidence="4">The sequence shown here is derived from an EMBL/GenBank/DDBJ whole genome shotgun (WGS) entry which is preliminary data.</text>
</comment>
<dbReference type="PANTHER" id="PTHR43800:SF1">
    <property type="entry name" value="PEPTIDYL-LYSINE N-ACETYLTRANSFERASE YJAB"/>
    <property type="match status" value="1"/>
</dbReference>
<name>A0A367XJ48_9PROT</name>
<evidence type="ECO:0000313" key="4">
    <source>
        <dbReference type="EMBL" id="RCK53645.1"/>
    </source>
</evidence>
<gene>
    <name evidence="4" type="ORF">TH25_03795</name>
</gene>
<dbReference type="RefSeq" id="WP_114087064.1">
    <property type="nucleotide sequence ID" value="NZ_JPWH01000002.1"/>
</dbReference>
<dbReference type="GO" id="GO:0016747">
    <property type="term" value="F:acyltransferase activity, transferring groups other than amino-acyl groups"/>
    <property type="evidence" value="ECO:0007669"/>
    <property type="project" value="InterPro"/>
</dbReference>
<dbReference type="InterPro" id="IPR000182">
    <property type="entry name" value="GNAT_dom"/>
</dbReference>
<protein>
    <submittedName>
        <fullName evidence="4">GCN5 family acetyltransferase</fullName>
    </submittedName>
</protein>
<dbReference type="CDD" id="cd04301">
    <property type="entry name" value="NAT_SF"/>
    <property type="match status" value="1"/>
</dbReference>
<reference evidence="4 5" key="1">
    <citation type="submission" date="2014-07" db="EMBL/GenBank/DDBJ databases">
        <title>Draft genome sequence of Thalassospira profundimaris S25-3-2.</title>
        <authorList>
            <person name="Lai Q."/>
            <person name="Shao Z."/>
        </authorList>
    </citation>
    <scope>NUCLEOTIDE SEQUENCE [LARGE SCALE GENOMIC DNA]</scope>
    <source>
        <strain evidence="4 5">S25-3-2</strain>
    </source>
</reference>
<evidence type="ECO:0000256" key="1">
    <source>
        <dbReference type="ARBA" id="ARBA00022679"/>
    </source>
</evidence>
<organism evidence="4 5">
    <name type="scientific">Thalassospira profundimaris</name>
    <dbReference type="NCBI Taxonomy" id="502049"/>
    <lineage>
        <taxon>Bacteria</taxon>
        <taxon>Pseudomonadati</taxon>
        <taxon>Pseudomonadota</taxon>
        <taxon>Alphaproteobacteria</taxon>
        <taxon>Rhodospirillales</taxon>
        <taxon>Thalassospiraceae</taxon>
        <taxon>Thalassospira</taxon>
    </lineage>
</organism>
<dbReference type="PANTHER" id="PTHR43800">
    <property type="entry name" value="PEPTIDYL-LYSINE N-ACETYLTRANSFERASE YJAB"/>
    <property type="match status" value="1"/>
</dbReference>
<sequence>MLISRTGPRDYNELILLWERSVRATHAFLVEKDILRLRDLILDPYFDAVDLFCTRDENGAITGFIGIAKQRIEMLFVDPTRMGQGIGRALVIDAITTHGITDVDVNEQNPDAVGFYQRMGFVVFGRSETDGEGNPFPILHMRLANASE</sequence>
<evidence type="ECO:0000256" key="2">
    <source>
        <dbReference type="ARBA" id="ARBA00023315"/>
    </source>
</evidence>
<dbReference type="Proteomes" id="UP000252517">
    <property type="component" value="Unassembled WGS sequence"/>
</dbReference>
<keyword evidence="2" id="KW-0012">Acyltransferase</keyword>
<dbReference type="AlphaFoldDB" id="A0A367XJ48"/>
<dbReference type="PROSITE" id="PS51186">
    <property type="entry name" value="GNAT"/>
    <property type="match status" value="1"/>
</dbReference>
<dbReference type="Pfam" id="PF13673">
    <property type="entry name" value="Acetyltransf_10"/>
    <property type="match status" value="1"/>
</dbReference>
<dbReference type="InterPro" id="IPR016181">
    <property type="entry name" value="Acyl_CoA_acyltransferase"/>
</dbReference>
<dbReference type="Gene3D" id="3.40.630.30">
    <property type="match status" value="1"/>
</dbReference>
<feature type="domain" description="N-acetyltransferase" evidence="3">
    <location>
        <begin position="1"/>
        <end position="146"/>
    </location>
</feature>